<dbReference type="AlphaFoldDB" id="A0A9W8HPQ4"/>
<feature type="compositionally biased region" description="Polar residues" evidence="1">
    <location>
        <begin position="1"/>
        <end position="11"/>
    </location>
</feature>
<evidence type="ECO:0000313" key="3">
    <source>
        <dbReference type="Proteomes" id="UP001140094"/>
    </source>
</evidence>
<feature type="region of interest" description="Disordered" evidence="1">
    <location>
        <begin position="1"/>
        <end position="25"/>
    </location>
</feature>
<dbReference type="Proteomes" id="UP001140094">
    <property type="component" value="Unassembled WGS sequence"/>
</dbReference>
<evidence type="ECO:0000256" key="1">
    <source>
        <dbReference type="SAM" id="MobiDB-lite"/>
    </source>
</evidence>
<keyword evidence="3" id="KW-1185">Reference proteome</keyword>
<feature type="region of interest" description="Disordered" evidence="1">
    <location>
        <begin position="82"/>
        <end position="135"/>
    </location>
</feature>
<dbReference type="OrthoDB" id="5524774at2759"/>
<evidence type="ECO:0000313" key="2">
    <source>
        <dbReference type="EMBL" id="KAJ2794117.1"/>
    </source>
</evidence>
<name>A0A9W8HPQ4_9FUNG</name>
<comment type="caution">
    <text evidence="2">The sequence shown here is derived from an EMBL/GenBank/DDBJ whole genome shotgun (WGS) entry which is preliminary data.</text>
</comment>
<proteinExistence type="predicted"/>
<organism evidence="2 3">
    <name type="scientific">Coemansia guatemalensis</name>
    <dbReference type="NCBI Taxonomy" id="2761395"/>
    <lineage>
        <taxon>Eukaryota</taxon>
        <taxon>Fungi</taxon>
        <taxon>Fungi incertae sedis</taxon>
        <taxon>Zoopagomycota</taxon>
        <taxon>Kickxellomycotina</taxon>
        <taxon>Kickxellomycetes</taxon>
        <taxon>Kickxellales</taxon>
        <taxon>Kickxellaceae</taxon>
        <taxon>Coemansia</taxon>
    </lineage>
</organism>
<sequence length="223" mass="24040">MLSNGISTRLQRLQHHKSSPRVEGMSHMAEYSTLGHRRQATCTRVPTKKGLAADLINKFNQLSAVSSKGSSGSDRLSTIGRATLAAGQQPRKGVRQLFQRPDNATPPASEDESDAASATARDASSSQETRLQQTGDNVVAAYDEDSIVADARDTQPHTSADTAAASGRHEPPAANGRELSGSEDMQKTCPRQSVFLSDSELDRALLEIQEFSRNMNICLADDM</sequence>
<accession>A0A9W8HPQ4</accession>
<reference evidence="2" key="1">
    <citation type="submission" date="2022-07" db="EMBL/GenBank/DDBJ databases">
        <title>Phylogenomic reconstructions and comparative analyses of Kickxellomycotina fungi.</title>
        <authorList>
            <person name="Reynolds N.K."/>
            <person name="Stajich J.E."/>
            <person name="Barry K."/>
            <person name="Grigoriev I.V."/>
            <person name="Crous P."/>
            <person name="Smith M.E."/>
        </authorList>
    </citation>
    <scope>NUCLEOTIDE SEQUENCE</scope>
    <source>
        <strain evidence="2">NRRL 1565</strain>
    </source>
</reference>
<feature type="region of interest" description="Disordered" evidence="1">
    <location>
        <begin position="148"/>
        <end position="188"/>
    </location>
</feature>
<protein>
    <submittedName>
        <fullName evidence="2">Uncharacterized protein</fullName>
    </submittedName>
</protein>
<dbReference type="EMBL" id="JANBUO010002646">
    <property type="protein sequence ID" value="KAJ2794117.1"/>
    <property type="molecule type" value="Genomic_DNA"/>
</dbReference>
<feature type="compositionally biased region" description="Low complexity" evidence="1">
    <location>
        <begin position="115"/>
        <end position="126"/>
    </location>
</feature>
<gene>
    <name evidence="2" type="ORF">H4R20_006332</name>
</gene>